<evidence type="ECO:0000256" key="1">
    <source>
        <dbReference type="SAM" id="SignalP"/>
    </source>
</evidence>
<dbReference type="PANTHER" id="PTHR12697">
    <property type="entry name" value="PBS LYASE HEAT-LIKE PROTEIN"/>
    <property type="match status" value="1"/>
</dbReference>
<dbReference type="Pfam" id="PF13646">
    <property type="entry name" value="HEAT_2"/>
    <property type="match status" value="1"/>
</dbReference>
<dbReference type="SMART" id="SM00567">
    <property type="entry name" value="EZ_HEAT"/>
    <property type="match status" value="3"/>
</dbReference>
<dbReference type="Gene3D" id="1.25.10.10">
    <property type="entry name" value="Leucine-rich Repeat Variant"/>
    <property type="match status" value="1"/>
</dbReference>
<accession>A0AAU9EBA0</accession>
<dbReference type="KEGG" id="dmp:FAK_03310"/>
<dbReference type="SUPFAM" id="SSF48371">
    <property type="entry name" value="ARM repeat"/>
    <property type="match status" value="1"/>
</dbReference>
<dbReference type="Proteomes" id="UP001366166">
    <property type="component" value="Chromosome"/>
</dbReference>
<dbReference type="PANTHER" id="PTHR12697:SF5">
    <property type="entry name" value="DEOXYHYPUSINE HYDROXYLASE"/>
    <property type="match status" value="1"/>
</dbReference>
<dbReference type="InterPro" id="IPR011989">
    <property type="entry name" value="ARM-like"/>
</dbReference>
<dbReference type="InterPro" id="IPR016024">
    <property type="entry name" value="ARM-type_fold"/>
</dbReference>
<evidence type="ECO:0008006" key="4">
    <source>
        <dbReference type="Google" id="ProtNLM"/>
    </source>
</evidence>
<dbReference type="AlphaFoldDB" id="A0AAU9EBA0"/>
<gene>
    <name evidence="2" type="ORF">FAK_03310</name>
</gene>
<feature type="signal peptide" evidence="1">
    <location>
        <begin position="1"/>
        <end position="24"/>
    </location>
</feature>
<dbReference type="RefSeq" id="WP_338604789.1">
    <property type="nucleotide sequence ID" value="NZ_AP028679.1"/>
</dbReference>
<evidence type="ECO:0000313" key="3">
    <source>
        <dbReference type="Proteomes" id="UP001366166"/>
    </source>
</evidence>
<proteinExistence type="predicted"/>
<dbReference type="InterPro" id="IPR004155">
    <property type="entry name" value="PBS_lyase_HEAT"/>
</dbReference>
<dbReference type="GO" id="GO:0016491">
    <property type="term" value="F:oxidoreductase activity"/>
    <property type="evidence" value="ECO:0007669"/>
    <property type="project" value="TreeGrafter"/>
</dbReference>
<dbReference type="EMBL" id="AP028679">
    <property type="protein sequence ID" value="BEQ13265.1"/>
    <property type="molecule type" value="Genomic_DNA"/>
</dbReference>
<sequence>MKSFILRSGLLAALLCLIPALAGAASGHSVPPHLQNKITAVCQEAAAKGLMTPVAQEVDRNTLLVLLTAPCNQVRCVAVYTLGDIRETRAVEPLIALLSNEDPTIRRIAAHALGKINDPRAVYPLAYLLNNPNERVMVRCAAASAIGRISCDRASRILFASYPRTKGRVHNVIGTMLSSR</sequence>
<protein>
    <recommendedName>
        <fullName evidence="4">HEAT repeat domain-containing protein</fullName>
    </recommendedName>
</protein>
<reference evidence="3" key="1">
    <citation type="journal article" date="2023" name="Arch. Microbiol.">
        <title>Desulfoferula mesophilus gen. nov. sp. nov., a mesophilic sulfate-reducing bacterium isolated from a brackish lake sediment.</title>
        <authorList>
            <person name="Watanabe T."/>
            <person name="Yabe T."/>
            <person name="Tsuji J.M."/>
            <person name="Fukui M."/>
        </authorList>
    </citation>
    <scope>NUCLEOTIDE SEQUENCE [LARGE SCALE GENOMIC DNA]</scope>
    <source>
        <strain evidence="3">12FAK</strain>
    </source>
</reference>
<keyword evidence="3" id="KW-1185">Reference proteome</keyword>
<feature type="chain" id="PRO_5043583247" description="HEAT repeat domain-containing protein" evidence="1">
    <location>
        <begin position="25"/>
        <end position="180"/>
    </location>
</feature>
<evidence type="ECO:0000313" key="2">
    <source>
        <dbReference type="EMBL" id="BEQ13265.1"/>
    </source>
</evidence>
<name>A0AAU9EBA0_9BACT</name>
<organism evidence="2 3">
    <name type="scientific">Desulfoferula mesophila</name>
    <dbReference type="NCBI Taxonomy" id="3058419"/>
    <lineage>
        <taxon>Bacteria</taxon>
        <taxon>Pseudomonadati</taxon>
        <taxon>Thermodesulfobacteriota</taxon>
        <taxon>Desulfarculia</taxon>
        <taxon>Desulfarculales</taxon>
        <taxon>Desulfarculaceae</taxon>
        <taxon>Desulfoferula</taxon>
    </lineage>
</organism>
<keyword evidence="1" id="KW-0732">Signal</keyword>